<dbReference type="Proteomes" id="UP001293254">
    <property type="component" value="Unassembled WGS sequence"/>
</dbReference>
<comment type="caution">
    <text evidence="2">The sequence shown here is derived from an EMBL/GenBank/DDBJ whole genome shotgun (WGS) entry which is preliminary data.</text>
</comment>
<evidence type="ECO:0000313" key="3">
    <source>
        <dbReference type="Proteomes" id="UP001293254"/>
    </source>
</evidence>
<name>A0AAE1YZM4_9LAMI</name>
<dbReference type="AlphaFoldDB" id="A0AAE1YZM4"/>
<gene>
    <name evidence="2" type="ORF">Salat_0296400</name>
</gene>
<protein>
    <submittedName>
        <fullName evidence="2">Uncharacterized protein</fullName>
    </submittedName>
</protein>
<accession>A0AAE1YZM4</accession>
<organism evidence="2 3">
    <name type="scientific">Sesamum alatum</name>
    <dbReference type="NCBI Taxonomy" id="300844"/>
    <lineage>
        <taxon>Eukaryota</taxon>
        <taxon>Viridiplantae</taxon>
        <taxon>Streptophyta</taxon>
        <taxon>Embryophyta</taxon>
        <taxon>Tracheophyta</taxon>
        <taxon>Spermatophyta</taxon>
        <taxon>Magnoliopsida</taxon>
        <taxon>eudicotyledons</taxon>
        <taxon>Gunneridae</taxon>
        <taxon>Pentapetalae</taxon>
        <taxon>asterids</taxon>
        <taxon>lamiids</taxon>
        <taxon>Lamiales</taxon>
        <taxon>Pedaliaceae</taxon>
        <taxon>Sesamum</taxon>
    </lineage>
</organism>
<feature type="region of interest" description="Disordered" evidence="1">
    <location>
        <begin position="1"/>
        <end position="46"/>
    </location>
</feature>
<evidence type="ECO:0000256" key="1">
    <source>
        <dbReference type="SAM" id="MobiDB-lite"/>
    </source>
</evidence>
<reference evidence="2" key="1">
    <citation type="submission" date="2020-06" db="EMBL/GenBank/DDBJ databases">
        <authorList>
            <person name="Li T."/>
            <person name="Hu X."/>
            <person name="Zhang T."/>
            <person name="Song X."/>
            <person name="Zhang H."/>
            <person name="Dai N."/>
            <person name="Sheng W."/>
            <person name="Hou X."/>
            <person name="Wei L."/>
        </authorList>
    </citation>
    <scope>NUCLEOTIDE SEQUENCE</scope>
    <source>
        <strain evidence="2">3651</strain>
        <tissue evidence="2">Leaf</tissue>
    </source>
</reference>
<evidence type="ECO:0000313" key="2">
    <source>
        <dbReference type="EMBL" id="KAK4439615.1"/>
    </source>
</evidence>
<proteinExistence type="predicted"/>
<dbReference type="EMBL" id="JACGWO010000001">
    <property type="protein sequence ID" value="KAK4439615.1"/>
    <property type="molecule type" value="Genomic_DNA"/>
</dbReference>
<keyword evidence="3" id="KW-1185">Reference proteome</keyword>
<sequence>MRYRVEETVDQQKTSQQSQETKKHLKTRNKTKLMASGIFKGPEEKKKISRPCEYEQRVIEFQTHYRLGRRLQRKVSNVLANVLKKLQQNAEVSWTTFRFQDDDGGLKSLLITK</sequence>
<reference evidence="2" key="2">
    <citation type="journal article" date="2024" name="Plant">
        <title>Genomic evolution and insights into agronomic trait innovations of Sesamum species.</title>
        <authorList>
            <person name="Miao H."/>
            <person name="Wang L."/>
            <person name="Qu L."/>
            <person name="Liu H."/>
            <person name="Sun Y."/>
            <person name="Le M."/>
            <person name="Wang Q."/>
            <person name="Wei S."/>
            <person name="Zheng Y."/>
            <person name="Lin W."/>
            <person name="Duan Y."/>
            <person name="Cao H."/>
            <person name="Xiong S."/>
            <person name="Wang X."/>
            <person name="Wei L."/>
            <person name="Li C."/>
            <person name="Ma Q."/>
            <person name="Ju M."/>
            <person name="Zhao R."/>
            <person name="Li G."/>
            <person name="Mu C."/>
            <person name="Tian Q."/>
            <person name="Mei H."/>
            <person name="Zhang T."/>
            <person name="Gao T."/>
            <person name="Zhang H."/>
        </authorList>
    </citation>
    <scope>NUCLEOTIDE SEQUENCE</scope>
    <source>
        <strain evidence="2">3651</strain>
    </source>
</reference>